<reference evidence="2" key="1">
    <citation type="journal article" date="2023" name="Mol. Phylogenet. Evol.">
        <title>Genome-scale phylogeny and comparative genomics of the fungal order Sordariales.</title>
        <authorList>
            <person name="Hensen N."/>
            <person name="Bonometti L."/>
            <person name="Westerberg I."/>
            <person name="Brannstrom I.O."/>
            <person name="Guillou S."/>
            <person name="Cros-Aarteil S."/>
            <person name="Calhoun S."/>
            <person name="Haridas S."/>
            <person name="Kuo A."/>
            <person name="Mondo S."/>
            <person name="Pangilinan J."/>
            <person name="Riley R."/>
            <person name="LaButti K."/>
            <person name="Andreopoulos B."/>
            <person name="Lipzen A."/>
            <person name="Chen C."/>
            <person name="Yan M."/>
            <person name="Daum C."/>
            <person name="Ng V."/>
            <person name="Clum A."/>
            <person name="Steindorff A."/>
            <person name="Ohm R.A."/>
            <person name="Martin F."/>
            <person name="Silar P."/>
            <person name="Natvig D.O."/>
            <person name="Lalanne C."/>
            <person name="Gautier V."/>
            <person name="Ament-Velasquez S.L."/>
            <person name="Kruys A."/>
            <person name="Hutchinson M.I."/>
            <person name="Powell A.J."/>
            <person name="Barry K."/>
            <person name="Miller A.N."/>
            <person name="Grigoriev I.V."/>
            <person name="Debuchy R."/>
            <person name="Gladieux P."/>
            <person name="Hiltunen Thoren M."/>
            <person name="Johannesson H."/>
        </authorList>
    </citation>
    <scope>NUCLEOTIDE SEQUENCE</scope>
    <source>
        <strain evidence="2">CBS 532.94</strain>
    </source>
</reference>
<feature type="compositionally biased region" description="Polar residues" evidence="1">
    <location>
        <begin position="157"/>
        <end position="166"/>
    </location>
</feature>
<name>A0AAN7CC14_9PEZI</name>
<organism evidence="2 3">
    <name type="scientific">Achaetomium macrosporum</name>
    <dbReference type="NCBI Taxonomy" id="79813"/>
    <lineage>
        <taxon>Eukaryota</taxon>
        <taxon>Fungi</taxon>
        <taxon>Dikarya</taxon>
        <taxon>Ascomycota</taxon>
        <taxon>Pezizomycotina</taxon>
        <taxon>Sordariomycetes</taxon>
        <taxon>Sordariomycetidae</taxon>
        <taxon>Sordariales</taxon>
        <taxon>Chaetomiaceae</taxon>
        <taxon>Achaetomium</taxon>
    </lineage>
</organism>
<feature type="region of interest" description="Disordered" evidence="1">
    <location>
        <begin position="126"/>
        <end position="166"/>
    </location>
</feature>
<gene>
    <name evidence="2" type="ORF">C8A03DRAFT_32685</name>
</gene>
<dbReference type="Proteomes" id="UP001303760">
    <property type="component" value="Unassembled WGS sequence"/>
</dbReference>
<evidence type="ECO:0000256" key="1">
    <source>
        <dbReference type="SAM" id="MobiDB-lite"/>
    </source>
</evidence>
<comment type="caution">
    <text evidence="2">The sequence shown here is derived from an EMBL/GenBank/DDBJ whole genome shotgun (WGS) entry which is preliminary data.</text>
</comment>
<evidence type="ECO:0000313" key="3">
    <source>
        <dbReference type="Proteomes" id="UP001303760"/>
    </source>
</evidence>
<reference evidence="2" key="2">
    <citation type="submission" date="2023-05" db="EMBL/GenBank/DDBJ databases">
        <authorList>
            <consortium name="Lawrence Berkeley National Laboratory"/>
            <person name="Steindorff A."/>
            <person name="Hensen N."/>
            <person name="Bonometti L."/>
            <person name="Westerberg I."/>
            <person name="Brannstrom I.O."/>
            <person name="Guillou S."/>
            <person name="Cros-Aarteil S."/>
            <person name="Calhoun S."/>
            <person name="Haridas S."/>
            <person name="Kuo A."/>
            <person name="Mondo S."/>
            <person name="Pangilinan J."/>
            <person name="Riley R."/>
            <person name="Labutti K."/>
            <person name="Andreopoulos B."/>
            <person name="Lipzen A."/>
            <person name="Chen C."/>
            <person name="Yanf M."/>
            <person name="Daum C."/>
            <person name="Ng V."/>
            <person name="Clum A."/>
            <person name="Ohm R."/>
            <person name="Martin F."/>
            <person name="Silar P."/>
            <person name="Natvig D."/>
            <person name="Lalanne C."/>
            <person name="Gautier V."/>
            <person name="Ament-Velasquez S.L."/>
            <person name="Kruys A."/>
            <person name="Hutchinson M.I."/>
            <person name="Powell A.J."/>
            <person name="Barry K."/>
            <person name="Miller A.N."/>
            <person name="Grigoriev I.V."/>
            <person name="Debuchy R."/>
            <person name="Gladieux P."/>
            <person name="Thoren M.H."/>
            <person name="Johannesson H."/>
        </authorList>
    </citation>
    <scope>NUCLEOTIDE SEQUENCE</scope>
    <source>
        <strain evidence="2">CBS 532.94</strain>
    </source>
</reference>
<accession>A0AAN7CC14</accession>
<dbReference type="AlphaFoldDB" id="A0AAN7CC14"/>
<dbReference type="EMBL" id="MU860068">
    <property type="protein sequence ID" value="KAK4239271.1"/>
    <property type="molecule type" value="Genomic_DNA"/>
</dbReference>
<protein>
    <submittedName>
        <fullName evidence="2">Uncharacterized protein</fullName>
    </submittedName>
</protein>
<evidence type="ECO:0000313" key="2">
    <source>
        <dbReference type="EMBL" id="KAK4239271.1"/>
    </source>
</evidence>
<sequence>MQEATVQSAYVGAALVHGRNQVLSYIGKPDPANHAHVVTFTTDETNLNFFAYYASPSTAEDGTLEYHQVHITSTNLRNSFQKFRKGYNQLRNLQVDAKASSDGMCDRLKAYWRKHGGAGTLAPIDGRAPLPVAEEAPGTPQSAGAEEDEIGFEAAEQHNQLTPAAS</sequence>
<proteinExistence type="predicted"/>
<keyword evidence="3" id="KW-1185">Reference proteome</keyword>